<gene>
    <name evidence="2" type="ORF">K933_10230</name>
</gene>
<dbReference type="eggNOG" id="arCOG01117">
    <property type="taxonomic scope" value="Archaea"/>
</dbReference>
<dbReference type="OrthoDB" id="8865at2157"/>
<organism evidence="2 3">
    <name type="scientific">Candidatus Halobonum tyrrellensis G22</name>
    <dbReference type="NCBI Taxonomy" id="1324957"/>
    <lineage>
        <taxon>Archaea</taxon>
        <taxon>Methanobacteriati</taxon>
        <taxon>Methanobacteriota</taxon>
        <taxon>Stenosarchaea group</taxon>
        <taxon>Halobacteria</taxon>
        <taxon>Halobacteriales</taxon>
        <taxon>Haloferacaceae</taxon>
        <taxon>Candidatus Halobonum</taxon>
    </lineage>
</organism>
<proteinExistence type="predicted"/>
<dbReference type="STRING" id="1324957.K933_10230"/>
<name>V4HBU5_9EURY</name>
<protein>
    <submittedName>
        <fullName evidence="2">AsnC family transcriptional regulator</fullName>
    </submittedName>
</protein>
<dbReference type="Pfam" id="PF01037">
    <property type="entry name" value="AsnC_trans_reg"/>
    <property type="match status" value="1"/>
</dbReference>
<dbReference type="InterPro" id="IPR019887">
    <property type="entry name" value="Tscrpt_reg_AsnC/Lrp_C"/>
</dbReference>
<dbReference type="Proteomes" id="UP000017840">
    <property type="component" value="Unassembled WGS sequence"/>
</dbReference>
<dbReference type="EMBL" id="ASGZ01000033">
    <property type="protein sequence ID" value="ESP88180.1"/>
    <property type="molecule type" value="Genomic_DNA"/>
</dbReference>
<reference evidence="2 3" key="1">
    <citation type="journal article" date="2013" name="Genome Announc.">
        <title>Draft Genome Sequence of 'Candidatus Halobonum tyrrellensis' Strain G22, Isolated from the Hypersaline Waters of Lake Tyrrell, Australia.</title>
        <authorList>
            <person name="Ugalde J.A."/>
            <person name="Narasingarao P."/>
            <person name="Kuo S."/>
            <person name="Podell S."/>
            <person name="Allen E.E."/>
        </authorList>
    </citation>
    <scope>NUCLEOTIDE SEQUENCE [LARGE SCALE GENOMIC DNA]</scope>
    <source>
        <strain evidence="2 3">G22</strain>
    </source>
</reference>
<accession>V4HBU5</accession>
<comment type="caution">
    <text evidence="2">The sequence shown here is derived from an EMBL/GenBank/DDBJ whole genome shotgun (WGS) entry which is preliminary data.</text>
</comment>
<sequence length="77" mass="8110">MTVTAYVMVKASTGEADRVKGAIRGVEGVEEAHIVAGDMDFVVKVRVDGPAQVKEVAADGIQGIDGVEDTRTYIAMD</sequence>
<dbReference type="InterPro" id="IPR011008">
    <property type="entry name" value="Dimeric_a/b-barrel"/>
</dbReference>
<evidence type="ECO:0000313" key="2">
    <source>
        <dbReference type="EMBL" id="ESP88180.1"/>
    </source>
</evidence>
<dbReference type="SUPFAM" id="SSF54909">
    <property type="entry name" value="Dimeric alpha+beta barrel"/>
    <property type="match status" value="1"/>
</dbReference>
<dbReference type="Gene3D" id="3.30.70.920">
    <property type="match status" value="1"/>
</dbReference>
<keyword evidence="3" id="KW-1185">Reference proteome</keyword>
<dbReference type="RefSeq" id="WP_023394629.1">
    <property type="nucleotide sequence ID" value="NZ_ASGZ01000033.1"/>
</dbReference>
<feature type="domain" description="Transcription regulator AsnC/Lrp ligand binding" evidence="1">
    <location>
        <begin position="7"/>
        <end position="76"/>
    </location>
</feature>
<evidence type="ECO:0000259" key="1">
    <source>
        <dbReference type="Pfam" id="PF01037"/>
    </source>
</evidence>
<evidence type="ECO:0000313" key="3">
    <source>
        <dbReference type="Proteomes" id="UP000017840"/>
    </source>
</evidence>
<dbReference type="AlphaFoldDB" id="V4HBU5"/>